<gene>
    <name evidence="9" type="ORF">EV698_0961</name>
</gene>
<organism evidence="9 10">
    <name type="scientific">Spiribacter vilamensis</name>
    <dbReference type="NCBI Taxonomy" id="531306"/>
    <lineage>
        <taxon>Bacteria</taxon>
        <taxon>Pseudomonadati</taxon>
        <taxon>Pseudomonadota</taxon>
        <taxon>Gammaproteobacteria</taxon>
        <taxon>Chromatiales</taxon>
        <taxon>Ectothiorhodospiraceae</taxon>
        <taxon>Spiribacter</taxon>
    </lineage>
</organism>
<dbReference type="PANTHER" id="PTHR30558:SF3">
    <property type="entry name" value="BIOPOLYMER TRANSPORT PROTEIN EXBD-RELATED"/>
    <property type="match status" value="1"/>
</dbReference>
<evidence type="ECO:0000313" key="10">
    <source>
        <dbReference type="Proteomes" id="UP000292298"/>
    </source>
</evidence>
<keyword evidence="7" id="KW-0813">Transport</keyword>
<evidence type="ECO:0000256" key="7">
    <source>
        <dbReference type="RuleBase" id="RU003879"/>
    </source>
</evidence>
<keyword evidence="3" id="KW-1003">Cell membrane</keyword>
<comment type="subcellular location">
    <subcellularLocation>
        <location evidence="1">Cell membrane</location>
        <topology evidence="1">Single-pass membrane protein</topology>
    </subcellularLocation>
    <subcellularLocation>
        <location evidence="7">Cell membrane</location>
        <topology evidence="7">Single-pass type II membrane protein</topology>
    </subcellularLocation>
</comment>
<dbReference type="Pfam" id="PF02472">
    <property type="entry name" value="ExbD"/>
    <property type="match status" value="1"/>
</dbReference>
<evidence type="ECO:0000256" key="1">
    <source>
        <dbReference type="ARBA" id="ARBA00004162"/>
    </source>
</evidence>
<keyword evidence="10" id="KW-1185">Reference proteome</keyword>
<dbReference type="Gene3D" id="3.30.420.270">
    <property type="match status" value="1"/>
</dbReference>
<keyword evidence="6 8" id="KW-0472">Membrane</keyword>
<keyword evidence="7" id="KW-0653">Protein transport</keyword>
<evidence type="ECO:0000256" key="2">
    <source>
        <dbReference type="ARBA" id="ARBA00005811"/>
    </source>
</evidence>
<dbReference type="GO" id="GO:0005886">
    <property type="term" value="C:plasma membrane"/>
    <property type="evidence" value="ECO:0007669"/>
    <property type="project" value="UniProtKB-SubCell"/>
</dbReference>
<evidence type="ECO:0000256" key="5">
    <source>
        <dbReference type="ARBA" id="ARBA00022989"/>
    </source>
</evidence>
<dbReference type="RefSeq" id="WP_130502992.1">
    <property type="nucleotide sequence ID" value="NZ_SHLI01000001.1"/>
</dbReference>
<dbReference type="GO" id="GO:0015031">
    <property type="term" value="P:protein transport"/>
    <property type="evidence" value="ECO:0007669"/>
    <property type="project" value="UniProtKB-KW"/>
</dbReference>
<sequence>MTVARSPAPRLANRPRGRRNLISLTPLIDVVFILLMFFMLASSFLDWRAIELDPPQRAGSGDALTGAMLVEVRAGGLRLAGKAIELPSLVERLRQQTDTDPDLRVLIRPAEGVSLQRTVDVLDRLDTADIDNVSLIGDGR</sequence>
<accession>A0A4Q8D0B8</accession>
<feature type="transmembrane region" description="Helical" evidence="8">
    <location>
        <begin position="21"/>
        <end position="45"/>
    </location>
</feature>
<evidence type="ECO:0000256" key="6">
    <source>
        <dbReference type="ARBA" id="ARBA00023136"/>
    </source>
</evidence>
<evidence type="ECO:0000256" key="3">
    <source>
        <dbReference type="ARBA" id="ARBA00022475"/>
    </source>
</evidence>
<keyword evidence="4 7" id="KW-0812">Transmembrane</keyword>
<name>A0A4Q8D0B8_9GAMM</name>
<reference evidence="9 10" key="1">
    <citation type="submission" date="2019-02" db="EMBL/GenBank/DDBJ databases">
        <title>Genomic Encyclopedia of Type Strains, Phase IV (KMG-IV): sequencing the most valuable type-strain genomes for metagenomic binning, comparative biology and taxonomic classification.</title>
        <authorList>
            <person name="Goeker M."/>
        </authorList>
    </citation>
    <scope>NUCLEOTIDE SEQUENCE [LARGE SCALE GENOMIC DNA]</scope>
    <source>
        <strain evidence="9 10">DSM 21056</strain>
    </source>
</reference>
<dbReference type="InterPro" id="IPR003400">
    <property type="entry name" value="ExbD"/>
</dbReference>
<comment type="similarity">
    <text evidence="2 7">Belongs to the ExbD/TolR family.</text>
</comment>
<evidence type="ECO:0000256" key="4">
    <source>
        <dbReference type="ARBA" id="ARBA00022692"/>
    </source>
</evidence>
<evidence type="ECO:0000313" key="9">
    <source>
        <dbReference type="EMBL" id="RZU98702.1"/>
    </source>
</evidence>
<comment type="caution">
    <text evidence="9">The sequence shown here is derived from an EMBL/GenBank/DDBJ whole genome shotgun (WGS) entry which is preliminary data.</text>
</comment>
<dbReference type="OrthoDB" id="9793581at2"/>
<dbReference type="AlphaFoldDB" id="A0A4Q8D0B8"/>
<dbReference type="PANTHER" id="PTHR30558">
    <property type="entry name" value="EXBD MEMBRANE COMPONENT OF PMF-DRIVEN MACROMOLECULE IMPORT SYSTEM"/>
    <property type="match status" value="1"/>
</dbReference>
<keyword evidence="5 8" id="KW-1133">Transmembrane helix</keyword>
<evidence type="ECO:0000256" key="8">
    <source>
        <dbReference type="SAM" id="Phobius"/>
    </source>
</evidence>
<proteinExistence type="inferred from homology"/>
<dbReference type="GO" id="GO:0022857">
    <property type="term" value="F:transmembrane transporter activity"/>
    <property type="evidence" value="ECO:0007669"/>
    <property type="project" value="InterPro"/>
</dbReference>
<dbReference type="EMBL" id="SHLI01000001">
    <property type="protein sequence ID" value="RZU98702.1"/>
    <property type="molecule type" value="Genomic_DNA"/>
</dbReference>
<dbReference type="Proteomes" id="UP000292298">
    <property type="component" value="Unassembled WGS sequence"/>
</dbReference>
<protein>
    <submittedName>
        <fullName evidence="9">Outer membrane transport energization protein ExbD</fullName>
    </submittedName>
</protein>